<name>A0A1T2L6I0_9GAMM</name>
<keyword evidence="1" id="KW-0472">Membrane</keyword>
<sequence length="122" mass="13722">MTYRLLADGIVLLHLCFILFVIFGAVALYFRRGLIWFHLPAVGWAALIELNGGHCPLTPLEIKIREAAGQMGYEAGFIDHYIIPLIYPGEITSEVAVTLGIAVLLWNLLAYACIYRWCRRNG</sequence>
<keyword evidence="1" id="KW-1133">Transmembrane helix</keyword>
<feature type="transmembrane region" description="Helical" evidence="1">
    <location>
        <begin position="12"/>
        <end position="30"/>
    </location>
</feature>
<organism evidence="2 3">
    <name type="scientific">Solemya pervernicosa gill symbiont</name>
    <dbReference type="NCBI Taxonomy" id="642797"/>
    <lineage>
        <taxon>Bacteria</taxon>
        <taxon>Pseudomonadati</taxon>
        <taxon>Pseudomonadota</taxon>
        <taxon>Gammaproteobacteria</taxon>
        <taxon>sulfur-oxidizing symbionts</taxon>
    </lineage>
</organism>
<evidence type="ECO:0000313" key="3">
    <source>
        <dbReference type="Proteomes" id="UP000191110"/>
    </source>
</evidence>
<comment type="caution">
    <text evidence="2">The sequence shown here is derived from an EMBL/GenBank/DDBJ whole genome shotgun (WGS) entry which is preliminary data.</text>
</comment>
<reference evidence="2 3" key="1">
    <citation type="submission" date="2016-11" db="EMBL/GenBank/DDBJ databases">
        <title>Mixed transmission modes and dynamic genome evolution in an obligate animal-bacterial symbiosis.</title>
        <authorList>
            <person name="Russell S.L."/>
            <person name="Corbett-Detig R.B."/>
            <person name="Cavanaugh C.M."/>
        </authorList>
    </citation>
    <scope>NUCLEOTIDE SEQUENCE [LARGE SCALE GENOMIC DNA]</scope>
    <source>
        <strain evidence="2">Sveles-Q1</strain>
    </source>
</reference>
<gene>
    <name evidence="2" type="ORF">BOW53_06920</name>
</gene>
<feature type="transmembrane region" description="Helical" evidence="1">
    <location>
        <begin position="95"/>
        <end position="118"/>
    </location>
</feature>
<dbReference type="EMBL" id="MPRL01000020">
    <property type="protein sequence ID" value="OOZ40654.1"/>
    <property type="molecule type" value="Genomic_DNA"/>
</dbReference>
<protein>
    <recommendedName>
        <fullName evidence="4">DUF2784 domain-containing protein</fullName>
    </recommendedName>
</protein>
<dbReference type="RefSeq" id="WP_078483357.1">
    <property type="nucleotide sequence ID" value="NZ_MPRL01000020.1"/>
</dbReference>
<keyword evidence="1" id="KW-0812">Transmembrane</keyword>
<evidence type="ECO:0000256" key="1">
    <source>
        <dbReference type="SAM" id="Phobius"/>
    </source>
</evidence>
<keyword evidence="3" id="KW-1185">Reference proteome</keyword>
<accession>A0A1T2L6I0</accession>
<dbReference type="InterPro" id="IPR021218">
    <property type="entry name" value="DUF2784"/>
</dbReference>
<dbReference type="AlphaFoldDB" id="A0A1T2L6I0"/>
<dbReference type="OrthoDB" id="370375at2"/>
<proteinExistence type="predicted"/>
<dbReference type="Proteomes" id="UP000191110">
    <property type="component" value="Unassembled WGS sequence"/>
</dbReference>
<evidence type="ECO:0000313" key="2">
    <source>
        <dbReference type="EMBL" id="OOZ40654.1"/>
    </source>
</evidence>
<dbReference type="Pfam" id="PF10861">
    <property type="entry name" value="DUF2784"/>
    <property type="match status" value="1"/>
</dbReference>
<evidence type="ECO:0008006" key="4">
    <source>
        <dbReference type="Google" id="ProtNLM"/>
    </source>
</evidence>